<dbReference type="Proteomes" id="UP001218218">
    <property type="component" value="Unassembled WGS sequence"/>
</dbReference>
<sequence length="213" mass="24704">MSESERNTEPVYWKWKGLGFSSCAAPFSMPSARFQKETRRRMEVQEEEYRAELSMSQMHYKPMETRVLRKGCASEIVGVRRSRKKGLKVMHITVARGHGGGSNTACEVLFDHKLKFNFTREGRGILFRFMYNAQKQRQKQGVWARSIYSGSNFEDDRSKIELGESLWFQGMKWACTRGFSKKWHETQVPFPDADQLLVLGPPVNCFVLGQPYN</sequence>
<reference evidence="1" key="1">
    <citation type="submission" date="2023-03" db="EMBL/GenBank/DDBJ databases">
        <title>Massive genome expansion in bonnet fungi (Mycena s.s.) driven by repeated elements and novel gene families across ecological guilds.</title>
        <authorList>
            <consortium name="Lawrence Berkeley National Laboratory"/>
            <person name="Harder C.B."/>
            <person name="Miyauchi S."/>
            <person name="Viragh M."/>
            <person name="Kuo A."/>
            <person name="Thoen E."/>
            <person name="Andreopoulos B."/>
            <person name="Lu D."/>
            <person name="Skrede I."/>
            <person name="Drula E."/>
            <person name="Henrissat B."/>
            <person name="Morin E."/>
            <person name="Kohler A."/>
            <person name="Barry K."/>
            <person name="LaButti K."/>
            <person name="Morin E."/>
            <person name="Salamov A."/>
            <person name="Lipzen A."/>
            <person name="Mereny Z."/>
            <person name="Hegedus B."/>
            <person name="Baldrian P."/>
            <person name="Stursova M."/>
            <person name="Weitz H."/>
            <person name="Taylor A."/>
            <person name="Grigoriev I.V."/>
            <person name="Nagy L.G."/>
            <person name="Martin F."/>
            <person name="Kauserud H."/>
        </authorList>
    </citation>
    <scope>NUCLEOTIDE SEQUENCE</scope>
    <source>
        <strain evidence="1">CBHHK002</strain>
    </source>
</reference>
<organism evidence="1 2">
    <name type="scientific">Mycena albidolilacea</name>
    <dbReference type="NCBI Taxonomy" id="1033008"/>
    <lineage>
        <taxon>Eukaryota</taxon>
        <taxon>Fungi</taxon>
        <taxon>Dikarya</taxon>
        <taxon>Basidiomycota</taxon>
        <taxon>Agaricomycotina</taxon>
        <taxon>Agaricomycetes</taxon>
        <taxon>Agaricomycetidae</taxon>
        <taxon>Agaricales</taxon>
        <taxon>Marasmiineae</taxon>
        <taxon>Mycenaceae</taxon>
        <taxon>Mycena</taxon>
    </lineage>
</organism>
<comment type="caution">
    <text evidence="1">The sequence shown here is derived from an EMBL/GenBank/DDBJ whole genome shotgun (WGS) entry which is preliminary data.</text>
</comment>
<keyword evidence="2" id="KW-1185">Reference proteome</keyword>
<evidence type="ECO:0000313" key="1">
    <source>
        <dbReference type="EMBL" id="KAJ7353662.1"/>
    </source>
</evidence>
<evidence type="ECO:0000313" key="2">
    <source>
        <dbReference type="Proteomes" id="UP001218218"/>
    </source>
</evidence>
<gene>
    <name evidence="1" type="ORF">DFH08DRAFT_805182</name>
</gene>
<proteinExistence type="predicted"/>
<dbReference type="EMBL" id="JARIHO010000011">
    <property type="protein sequence ID" value="KAJ7353662.1"/>
    <property type="molecule type" value="Genomic_DNA"/>
</dbReference>
<name>A0AAD7AB07_9AGAR</name>
<dbReference type="AlphaFoldDB" id="A0AAD7AB07"/>
<accession>A0AAD7AB07</accession>
<protein>
    <submittedName>
        <fullName evidence="1">Uncharacterized protein</fullName>
    </submittedName>
</protein>